<evidence type="ECO:0000313" key="1">
    <source>
        <dbReference type="EMBL" id="SIT35726.1"/>
    </source>
</evidence>
<name>A0A1N7RKT1_9BURK</name>
<dbReference type="EMBL" id="CYGX02000005">
    <property type="protein sequence ID" value="SIT35726.1"/>
    <property type="molecule type" value="Genomic_DNA"/>
</dbReference>
<sequence length="83" mass="9131">MKNGDLGSLKAMTCAFDSWWVQTAVRPSELNYQVNSMKGIGAKSGQADSGDKRLSAGTQCRCRYVRHDGARRELRERLAPNGA</sequence>
<dbReference type="AlphaFoldDB" id="A0A1N7RKT1"/>
<proteinExistence type="predicted"/>
<protein>
    <submittedName>
        <fullName evidence="1">Uncharacterized protein</fullName>
    </submittedName>
</protein>
<accession>A0A1N7RKT1</accession>
<evidence type="ECO:0000313" key="2">
    <source>
        <dbReference type="Proteomes" id="UP000187012"/>
    </source>
</evidence>
<organism evidence="1 2">
    <name type="scientific">Paraburkholderia ribeironis</name>
    <dbReference type="NCBI Taxonomy" id="1247936"/>
    <lineage>
        <taxon>Bacteria</taxon>
        <taxon>Pseudomonadati</taxon>
        <taxon>Pseudomonadota</taxon>
        <taxon>Betaproteobacteria</taxon>
        <taxon>Burkholderiales</taxon>
        <taxon>Burkholderiaceae</taxon>
        <taxon>Paraburkholderia</taxon>
    </lineage>
</organism>
<dbReference type="Proteomes" id="UP000187012">
    <property type="component" value="Unassembled WGS sequence"/>
</dbReference>
<keyword evidence="2" id="KW-1185">Reference proteome</keyword>
<reference evidence="1 2" key="1">
    <citation type="submission" date="2016-12" db="EMBL/GenBank/DDBJ databases">
        <authorList>
            <person name="Song W.-J."/>
            <person name="Kurnit D.M."/>
        </authorList>
    </citation>
    <scope>NUCLEOTIDE SEQUENCE [LARGE SCALE GENOMIC DNA]</scope>
    <source>
        <strain evidence="1 2">STM7296</strain>
    </source>
</reference>
<dbReference type="STRING" id="1247936.BN2475_50193"/>
<gene>
    <name evidence="1" type="ORF">BN2475_50193</name>
</gene>